<keyword evidence="3 5" id="KW-0369">Histidine metabolism</keyword>
<comment type="similarity">
    <text evidence="5 7">Belongs to the arginase family.</text>
</comment>
<evidence type="ECO:0000256" key="2">
    <source>
        <dbReference type="ARBA" id="ARBA00022801"/>
    </source>
</evidence>
<evidence type="ECO:0000256" key="4">
    <source>
        <dbReference type="ARBA" id="ARBA00023211"/>
    </source>
</evidence>
<gene>
    <name evidence="5 8" type="primary">hutG</name>
    <name evidence="8" type="ORF">OCL06_06580</name>
</gene>
<keyword evidence="4 5" id="KW-0464">Manganese</keyword>
<dbReference type="SUPFAM" id="SSF52768">
    <property type="entry name" value="Arginase/deacetylase"/>
    <property type="match status" value="1"/>
</dbReference>
<comment type="caution">
    <text evidence="8">The sequence shown here is derived from an EMBL/GenBank/DDBJ whole genome shotgun (WGS) entry which is preliminary data.</text>
</comment>
<dbReference type="HAMAP" id="MF_00737">
    <property type="entry name" value="Formimidoylglutam"/>
    <property type="match status" value="1"/>
</dbReference>
<dbReference type="Pfam" id="PF00491">
    <property type="entry name" value="Arginase"/>
    <property type="match status" value="1"/>
</dbReference>
<dbReference type="Gene3D" id="3.40.800.10">
    <property type="entry name" value="Ureohydrolase domain"/>
    <property type="match status" value="1"/>
</dbReference>
<feature type="binding site" evidence="5">
    <location>
        <position position="151"/>
    </location>
    <ligand>
        <name>Mn(2+)</name>
        <dbReference type="ChEBI" id="CHEBI:29035"/>
        <label>1</label>
    </ligand>
</feature>
<dbReference type="NCBIfam" id="TIGR01227">
    <property type="entry name" value="hutG"/>
    <property type="match status" value="1"/>
</dbReference>
<feature type="binding site" evidence="5">
    <location>
        <position position="236"/>
    </location>
    <ligand>
        <name>Mn(2+)</name>
        <dbReference type="ChEBI" id="CHEBI:29035"/>
        <label>1</label>
    </ligand>
</feature>
<dbReference type="InterPro" id="IPR006035">
    <property type="entry name" value="Ureohydrolase"/>
</dbReference>
<feature type="binding site" evidence="5">
    <location>
        <position position="149"/>
    </location>
    <ligand>
        <name>Mn(2+)</name>
        <dbReference type="ChEBI" id="CHEBI:29035"/>
        <label>2</label>
    </ligand>
</feature>
<sequence length="317" mass="34050">MSVSSLWQGRIDAEDGAAGHRWHQVVKSAVKDTQVNAQDVVLAGYPNDTGVAANKGRVGAAGGPNALRQNLASLPWHLPVQLYDAGDSNISTTLADTQQHYASLLGRHLHQGAHVIGLGGGHDIAWGSFQALNEARPDKRIGIINLDAHLDLRRFDSGASSGSPFRQISAYCQQHNKSFDYACLGISDAANTTALLDYARESGTLTLNDYAFSAQHALECVQPLLDTVEELYVTVCMDVFPAAVAPGVSAPAGLGIPPAEAVLFIRQLAAEVRTRSLAWRLSDIAELNPVYDSDHRTARLAARMVYELTQAMDQAAR</sequence>
<evidence type="ECO:0000256" key="1">
    <source>
        <dbReference type="ARBA" id="ARBA00022723"/>
    </source>
</evidence>
<keyword evidence="1 5" id="KW-0479">Metal-binding</keyword>
<dbReference type="InterPro" id="IPR005923">
    <property type="entry name" value="HutG"/>
</dbReference>
<dbReference type="GO" id="GO:0050415">
    <property type="term" value="F:formimidoylglutamase activity"/>
    <property type="evidence" value="ECO:0007669"/>
    <property type="project" value="UniProtKB-EC"/>
</dbReference>
<evidence type="ECO:0000256" key="3">
    <source>
        <dbReference type="ARBA" id="ARBA00022808"/>
    </source>
</evidence>
<dbReference type="RefSeq" id="WP_262992937.1">
    <property type="nucleotide sequence ID" value="NZ_JAOTJC010000006.1"/>
</dbReference>
<organism evidence="8 9">
    <name type="scientific">Alteromonas salexigens</name>
    <dbReference type="NCBI Taxonomy" id="2982530"/>
    <lineage>
        <taxon>Bacteria</taxon>
        <taxon>Pseudomonadati</taxon>
        <taxon>Pseudomonadota</taxon>
        <taxon>Gammaproteobacteria</taxon>
        <taxon>Alteromonadales</taxon>
        <taxon>Alteromonadaceae</taxon>
        <taxon>Alteromonas/Salinimonas group</taxon>
        <taxon>Alteromonas</taxon>
    </lineage>
</organism>
<comment type="pathway">
    <text evidence="5">Amino-acid degradation; L-histidine degradation into L-glutamate; L-glutamate from N-formimidoyl-L-glutamate (hydrolase route): step 1/1.</text>
</comment>
<evidence type="ECO:0000313" key="9">
    <source>
        <dbReference type="Proteomes" id="UP001209257"/>
    </source>
</evidence>
<keyword evidence="9" id="KW-1185">Reference proteome</keyword>
<comment type="cofactor">
    <cofactor evidence="5">
        <name>Mn(2+)</name>
        <dbReference type="ChEBI" id="CHEBI:29035"/>
    </cofactor>
    <text evidence="5">Binds 2 manganese ions per subunit.</text>
</comment>
<feature type="binding site" evidence="5">
    <location>
        <position position="238"/>
    </location>
    <ligand>
        <name>Mn(2+)</name>
        <dbReference type="ChEBI" id="CHEBI:29035"/>
        <label>2</label>
    </ligand>
</feature>
<evidence type="ECO:0000256" key="7">
    <source>
        <dbReference type="PROSITE-ProRule" id="PRU00742"/>
    </source>
</evidence>
<feature type="binding site" evidence="5">
    <location>
        <position position="147"/>
    </location>
    <ligand>
        <name>Mn(2+)</name>
        <dbReference type="ChEBI" id="CHEBI:29035"/>
        <label>2</label>
    </ligand>
</feature>
<evidence type="ECO:0000256" key="6">
    <source>
        <dbReference type="NCBIfam" id="TIGR01227"/>
    </source>
</evidence>
<dbReference type="InterPro" id="IPR023696">
    <property type="entry name" value="Ureohydrolase_dom_sf"/>
</dbReference>
<dbReference type="PIRSF" id="PIRSF036979">
    <property type="entry name" value="Arginase"/>
    <property type="match status" value="1"/>
</dbReference>
<dbReference type="PROSITE" id="PS51409">
    <property type="entry name" value="ARGINASE_2"/>
    <property type="match status" value="1"/>
</dbReference>
<name>A0ABT2VMZ2_9ALTE</name>
<dbReference type="PANTHER" id="PTHR11358">
    <property type="entry name" value="ARGINASE/AGMATINASE"/>
    <property type="match status" value="1"/>
</dbReference>
<comment type="catalytic activity">
    <reaction evidence="5">
        <text>N-formimidoyl-L-glutamate + H2O = formamide + L-glutamate</text>
        <dbReference type="Rhea" id="RHEA:22492"/>
        <dbReference type="ChEBI" id="CHEBI:15377"/>
        <dbReference type="ChEBI" id="CHEBI:16397"/>
        <dbReference type="ChEBI" id="CHEBI:29985"/>
        <dbReference type="ChEBI" id="CHEBI:58928"/>
        <dbReference type="EC" id="3.5.3.8"/>
    </reaction>
</comment>
<dbReference type="PANTHER" id="PTHR11358:SF35">
    <property type="entry name" value="FORMIMIDOYLGLUTAMASE"/>
    <property type="match status" value="1"/>
</dbReference>
<reference evidence="9" key="1">
    <citation type="submission" date="2023-07" db="EMBL/GenBank/DDBJ databases">
        <title>Study on multiphase classification of strain Alteromonas salexigens isolated from the Yellow Sea.</title>
        <authorList>
            <person name="Sun L."/>
        </authorList>
    </citation>
    <scope>NUCLEOTIDE SEQUENCE [LARGE SCALE GENOMIC DNA]</scope>
    <source>
        <strain evidence="9">ASW11-19</strain>
    </source>
</reference>
<dbReference type="Proteomes" id="UP001209257">
    <property type="component" value="Unassembled WGS sequence"/>
</dbReference>
<protein>
    <recommendedName>
        <fullName evidence="5 6">Formimidoylglutamase</fullName>
        <ecNumber evidence="5 6">3.5.3.8</ecNumber>
    </recommendedName>
    <alternativeName>
        <fullName evidence="5">Formiminoglutamase</fullName>
    </alternativeName>
    <alternativeName>
        <fullName evidence="5">Formiminoglutamate hydrolase</fullName>
    </alternativeName>
</protein>
<evidence type="ECO:0000256" key="5">
    <source>
        <dbReference type="HAMAP-Rule" id="MF_00737"/>
    </source>
</evidence>
<proteinExistence type="inferred from homology"/>
<evidence type="ECO:0000313" key="8">
    <source>
        <dbReference type="EMBL" id="MCU7554258.1"/>
    </source>
</evidence>
<feature type="binding site" evidence="5">
    <location>
        <position position="122"/>
    </location>
    <ligand>
        <name>Mn(2+)</name>
        <dbReference type="ChEBI" id="CHEBI:29035"/>
        <label>1</label>
    </ligand>
</feature>
<dbReference type="EC" id="3.5.3.8" evidence="5 6"/>
<comment type="function">
    <text evidence="5">Catalyzes the conversion of N-formimidoyl-L-glutamate to L-glutamate and formamide.</text>
</comment>
<dbReference type="EMBL" id="JAOTJC010000006">
    <property type="protein sequence ID" value="MCU7554258.1"/>
    <property type="molecule type" value="Genomic_DNA"/>
</dbReference>
<dbReference type="CDD" id="cd09988">
    <property type="entry name" value="Formimidoylglutamase"/>
    <property type="match status" value="1"/>
</dbReference>
<feature type="binding site" evidence="5">
    <location>
        <position position="147"/>
    </location>
    <ligand>
        <name>Mn(2+)</name>
        <dbReference type="ChEBI" id="CHEBI:29035"/>
        <label>1</label>
    </ligand>
</feature>
<feature type="binding site" evidence="5">
    <location>
        <position position="236"/>
    </location>
    <ligand>
        <name>Mn(2+)</name>
        <dbReference type="ChEBI" id="CHEBI:29035"/>
        <label>2</label>
    </ligand>
</feature>
<accession>A0ABT2VMZ2</accession>
<keyword evidence="2 5" id="KW-0378">Hydrolase</keyword>